<dbReference type="Pfam" id="PF00400">
    <property type="entry name" value="WD40"/>
    <property type="match status" value="1"/>
</dbReference>
<keyword evidence="5" id="KW-0677">Repeat</keyword>
<evidence type="ECO:0000313" key="13">
    <source>
        <dbReference type="Proteomes" id="UP000789390"/>
    </source>
</evidence>
<sequence>MGRKNKKTLSKNKAESVEQLKSQSSEFQLDLGALDGYDLPSVDDKEDVHGQPQSKKFKQSKPEVLGIDYREREEKRLEELLFGELFKKSEHEPQVKKGTDIKSLESKKSKKRLRKQISIKESREAKDALPEDVYGKNLGLSSTAVRQAAWVDEDDEDLKCKNVQFQKEKGLVGEKAGSETVYKQVLEKRFASIHGQITPKWAQLQNKDKKKAQQEDSDNEEDEQDLTKTATNLLRKDSILLPKEIIKYSRMSDINKETRAEGCLIKSVEFHKKQSVALVGGDSGVLTLFQIGGSTNAKIQSITFKQYPIHKARFSANGEEVIVSSNVTGNIQVHNLANGRNTIIPHNKQMEQGSYKNFVLSPDGKLIAFQGQFGYIHLMSARSKEWITSLKMNGNVHALTFNADGTRLYSHGEFGEVYVWDMNGRVCVHKFLDDGCITGTSVAISPTQQYLACGSSSGIVNLYNTNQLENNSLPKPDKVIQNLVTKISGINFHPSSEIVSMFSSEKENAVRLAHFPSMTIFKNFPIQNKSSARVCTMDFSPSGGYMAAGFNNGSALLYRLNHYDQY</sequence>
<dbReference type="PANTHER" id="PTHR18359">
    <property type="entry name" value="WD-REPEAT PROTEIN-RELATED"/>
    <property type="match status" value="1"/>
</dbReference>
<name>A0A8J2WG40_9CRUS</name>
<evidence type="ECO:0000256" key="2">
    <source>
        <dbReference type="ARBA" id="ARBA00022552"/>
    </source>
</evidence>
<evidence type="ECO:0000256" key="3">
    <source>
        <dbReference type="ARBA" id="ARBA00022553"/>
    </source>
</evidence>
<evidence type="ECO:0000256" key="11">
    <source>
        <dbReference type="SAM" id="MobiDB-lite"/>
    </source>
</evidence>
<proteinExistence type="inferred from homology"/>
<keyword evidence="13" id="KW-1185">Reference proteome</keyword>
<evidence type="ECO:0000256" key="1">
    <source>
        <dbReference type="ARBA" id="ARBA00004604"/>
    </source>
</evidence>
<keyword evidence="3" id="KW-0597">Phosphoprotein</keyword>
<comment type="caution">
    <text evidence="12">The sequence shown here is derived from an EMBL/GenBank/DDBJ whole genome shotgun (WGS) entry which is preliminary data.</text>
</comment>
<dbReference type="EMBL" id="CAKKLH010000035">
    <property type="protein sequence ID" value="CAH0100245.1"/>
    <property type="molecule type" value="Genomic_DNA"/>
</dbReference>
<dbReference type="PANTHER" id="PTHR18359:SF0">
    <property type="entry name" value="U3 SMALL NUCLEOLAR RNA-ASSOCIATED PROTEIN 18 HOMOLOG"/>
    <property type="match status" value="1"/>
</dbReference>
<comment type="similarity">
    <text evidence="7">Belongs to the WD repeat UTP18 family.</text>
</comment>
<organism evidence="12 13">
    <name type="scientific">Daphnia galeata</name>
    <dbReference type="NCBI Taxonomy" id="27404"/>
    <lineage>
        <taxon>Eukaryota</taxon>
        <taxon>Metazoa</taxon>
        <taxon>Ecdysozoa</taxon>
        <taxon>Arthropoda</taxon>
        <taxon>Crustacea</taxon>
        <taxon>Branchiopoda</taxon>
        <taxon>Diplostraca</taxon>
        <taxon>Cladocera</taxon>
        <taxon>Anomopoda</taxon>
        <taxon>Daphniidae</taxon>
        <taxon>Daphnia</taxon>
    </lineage>
</organism>
<feature type="compositionally biased region" description="Basic residues" evidence="11">
    <location>
        <begin position="108"/>
        <end position="117"/>
    </location>
</feature>
<evidence type="ECO:0000256" key="6">
    <source>
        <dbReference type="ARBA" id="ARBA00023242"/>
    </source>
</evidence>
<dbReference type="InterPro" id="IPR036322">
    <property type="entry name" value="WD40_repeat_dom_sf"/>
</dbReference>
<gene>
    <name evidence="12" type="ORF">DGAL_LOCUS2467</name>
</gene>
<protein>
    <recommendedName>
        <fullName evidence="9">U3 small nucleolar RNA-associated protein 18 homolog</fullName>
    </recommendedName>
    <alternativeName>
        <fullName evidence="10">WD repeat-containing protein 50</fullName>
    </alternativeName>
</protein>
<comment type="function">
    <text evidence="8">Part of the small subunit (SSU) processome, first precursor of the small eukaryotic ribosomal subunit. During the assembly of the SSU processome in the nucleolus, many ribosome biogenesis factors, an RNA chaperone and ribosomal proteins associate with the nascent pre-rRNA and work in concert to generate RNA folding, modifications, rearrangements and cleavage as well as targeted degradation of pre-ribosomal RNA by the RNA exosome. Involved in nucleolar processing of pre-18S ribosomal RNA.</text>
</comment>
<evidence type="ECO:0000256" key="8">
    <source>
        <dbReference type="ARBA" id="ARBA00058527"/>
    </source>
</evidence>
<dbReference type="AlphaFoldDB" id="A0A8J2WG40"/>
<feature type="region of interest" description="Disordered" evidence="11">
    <location>
        <begin position="1"/>
        <end position="22"/>
    </location>
</feature>
<accession>A0A8J2WG40</accession>
<dbReference type="GO" id="GO:0034388">
    <property type="term" value="C:Pwp2p-containing subcomplex of 90S preribosome"/>
    <property type="evidence" value="ECO:0007669"/>
    <property type="project" value="TreeGrafter"/>
</dbReference>
<evidence type="ECO:0000256" key="10">
    <source>
        <dbReference type="ARBA" id="ARBA00075773"/>
    </source>
</evidence>
<comment type="subcellular location">
    <subcellularLocation>
        <location evidence="1">Nucleus</location>
        <location evidence="1">Nucleolus</location>
    </subcellularLocation>
</comment>
<keyword evidence="4" id="KW-0853">WD repeat</keyword>
<dbReference type="InterPro" id="IPR001680">
    <property type="entry name" value="WD40_rpt"/>
</dbReference>
<evidence type="ECO:0000256" key="5">
    <source>
        <dbReference type="ARBA" id="ARBA00022737"/>
    </source>
</evidence>
<dbReference type="SUPFAM" id="SSF50978">
    <property type="entry name" value="WD40 repeat-like"/>
    <property type="match status" value="1"/>
</dbReference>
<dbReference type="Proteomes" id="UP000789390">
    <property type="component" value="Unassembled WGS sequence"/>
</dbReference>
<dbReference type="SMART" id="SM00320">
    <property type="entry name" value="WD40"/>
    <property type="match status" value="4"/>
</dbReference>
<feature type="compositionally biased region" description="Basic residues" evidence="11">
    <location>
        <begin position="1"/>
        <end position="10"/>
    </location>
</feature>
<dbReference type="InterPro" id="IPR045161">
    <property type="entry name" value="Utp18"/>
</dbReference>
<dbReference type="InterPro" id="IPR015943">
    <property type="entry name" value="WD40/YVTN_repeat-like_dom_sf"/>
</dbReference>
<keyword evidence="6" id="KW-0539">Nucleus</keyword>
<evidence type="ECO:0000313" key="12">
    <source>
        <dbReference type="EMBL" id="CAH0100245.1"/>
    </source>
</evidence>
<dbReference type="GO" id="GO:0006364">
    <property type="term" value="P:rRNA processing"/>
    <property type="evidence" value="ECO:0007669"/>
    <property type="project" value="UniProtKB-KW"/>
</dbReference>
<feature type="region of interest" description="Disordered" evidence="11">
    <location>
        <begin position="91"/>
        <end position="126"/>
    </location>
</feature>
<dbReference type="FunFam" id="2.130.10.10:FF:000121">
    <property type="entry name" value="U3 small nucleolar RNA-associated protein 18 homolog"/>
    <property type="match status" value="1"/>
</dbReference>
<dbReference type="OrthoDB" id="1935146at2759"/>
<dbReference type="GO" id="GO:0032040">
    <property type="term" value="C:small-subunit processome"/>
    <property type="evidence" value="ECO:0007669"/>
    <property type="project" value="TreeGrafter"/>
</dbReference>
<dbReference type="Gene3D" id="2.130.10.10">
    <property type="entry name" value="YVTN repeat-like/Quinoprotein amine dehydrogenase"/>
    <property type="match status" value="1"/>
</dbReference>
<reference evidence="12" key="1">
    <citation type="submission" date="2021-11" db="EMBL/GenBank/DDBJ databases">
        <authorList>
            <person name="Schell T."/>
        </authorList>
    </citation>
    <scope>NUCLEOTIDE SEQUENCE</scope>
    <source>
        <strain evidence="12">M5</strain>
    </source>
</reference>
<keyword evidence="2" id="KW-0698">rRNA processing</keyword>
<evidence type="ECO:0000256" key="9">
    <source>
        <dbReference type="ARBA" id="ARBA00074442"/>
    </source>
</evidence>
<feature type="compositionally biased region" description="Basic and acidic residues" evidence="11">
    <location>
        <begin position="91"/>
        <end position="107"/>
    </location>
</feature>
<evidence type="ECO:0000256" key="7">
    <source>
        <dbReference type="ARBA" id="ARBA00025767"/>
    </source>
</evidence>
<evidence type="ECO:0000256" key="4">
    <source>
        <dbReference type="ARBA" id="ARBA00022574"/>
    </source>
</evidence>
<feature type="compositionally biased region" description="Acidic residues" evidence="11">
    <location>
        <begin position="215"/>
        <end position="224"/>
    </location>
</feature>
<feature type="region of interest" description="Disordered" evidence="11">
    <location>
        <begin position="202"/>
        <end position="227"/>
    </location>
</feature>
<feature type="region of interest" description="Disordered" evidence="11">
    <location>
        <begin position="38"/>
        <end position="65"/>
    </location>
</feature>